<proteinExistence type="predicted"/>
<name>A0ABU1MU56_9CAUL</name>
<dbReference type="EMBL" id="JAVDRL010000001">
    <property type="protein sequence ID" value="MDR6529406.1"/>
    <property type="molecule type" value="Genomic_DNA"/>
</dbReference>
<protein>
    <submittedName>
        <fullName evidence="1">Uncharacterized protein</fullName>
    </submittedName>
</protein>
<reference evidence="1 2" key="1">
    <citation type="submission" date="2023-07" db="EMBL/GenBank/DDBJ databases">
        <title>Sorghum-associated microbial communities from plants grown in Nebraska, USA.</title>
        <authorList>
            <person name="Schachtman D."/>
        </authorList>
    </citation>
    <scope>NUCLEOTIDE SEQUENCE [LARGE SCALE GENOMIC DNA]</scope>
    <source>
        <strain evidence="1 2">DS2154</strain>
    </source>
</reference>
<keyword evidence="2" id="KW-1185">Reference proteome</keyword>
<accession>A0ABU1MU56</accession>
<sequence length="93" mass="9933">MNLYTLVLDFHGGTYITQFDAATATDAVAAWCKELEDEQLLGDASFPVAEGIMVDAIENHLVEVEGLHGAWCAAASVNGALALLNVIITQRLD</sequence>
<gene>
    <name evidence="1" type="ORF">J2800_000121</name>
</gene>
<dbReference type="Proteomes" id="UP001262754">
    <property type="component" value="Unassembled WGS sequence"/>
</dbReference>
<dbReference type="RefSeq" id="WP_056752064.1">
    <property type="nucleotide sequence ID" value="NZ_BMLD01000005.1"/>
</dbReference>
<evidence type="ECO:0000313" key="2">
    <source>
        <dbReference type="Proteomes" id="UP001262754"/>
    </source>
</evidence>
<evidence type="ECO:0000313" key="1">
    <source>
        <dbReference type="EMBL" id="MDR6529406.1"/>
    </source>
</evidence>
<organism evidence="1 2">
    <name type="scientific">Caulobacter rhizosphaerae</name>
    <dbReference type="NCBI Taxonomy" id="2010972"/>
    <lineage>
        <taxon>Bacteria</taxon>
        <taxon>Pseudomonadati</taxon>
        <taxon>Pseudomonadota</taxon>
        <taxon>Alphaproteobacteria</taxon>
        <taxon>Caulobacterales</taxon>
        <taxon>Caulobacteraceae</taxon>
        <taxon>Caulobacter</taxon>
    </lineage>
</organism>
<comment type="caution">
    <text evidence="1">The sequence shown here is derived from an EMBL/GenBank/DDBJ whole genome shotgun (WGS) entry which is preliminary data.</text>
</comment>